<keyword evidence="4 10" id="KW-0808">Transferase</keyword>
<dbReference type="AlphaFoldDB" id="A0A838L7A7"/>
<dbReference type="GO" id="GO:0019521">
    <property type="term" value="P:D-gluconate metabolic process"/>
    <property type="evidence" value="ECO:0007669"/>
    <property type="project" value="UniProtKB-KW"/>
</dbReference>
<evidence type="ECO:0000256" key="9">
    <source>
        <dbReference type="ARBA" id="ARBA00048090"/>
    </source>
</evidence>
<dbReference type="FunFam" id="3.40.50.300:FF:000522">
    <property type="entry name" value="Gluconokinase"/>
    <property type="match status" value="1"/>
</dbReference>
<evidence type="ECO:0000256" key="7">
    <source>
        <dbReference type="ARBA" id="ARBA00022840"/>
    </source>
</evidence>
<sequence length="158" mass="17280">MGVSGSGKSTVAMVLARRLGIPFCEGDDLHPPANVAKMRAGQPLDDTDRAPWLAALNDWMHAHRDGGVVSCSALRRRYRDRLRQGLEPPPAFVLLDPPRAVLERRMAARREHFMPASLLDSQLATLELPEADEHALRLEGDGPAGAMVKTTLDWLAIG</sequence>
<proteinExistence type="inferred from homology"/>
<name>A0A838L7A7_9SPHN</name>
<dbReference type="EC" id="2.7.1.12" evidence="3 10"/>
<dbReference type="InterPro" id="IPR027417">
    <property type="entry name" value="P-loop_NTPase"/>
</dbReference>
<evidence type="ECO:0000313" key="12">
    <source>
        <dbReference type="Proteomes" id="UP000570166"/>
    </source>
</evidence>
<reference evidence="11 12" key="1">
    <citation type="submission" date="2020-07" db="EMBL/GenBank/DDBJ databases">
        <authorList>
            <person name="Sun Q."/>
        </authorList>
    </citation>
    <scope>NUCLEOTIDE SEQUENCE [LARGE SCALE GENOMIC DNA]</scope>
    <source>
        <strain evidence="11 12">CGMCC 1.13654</strain>
    </source>
</reference>
<dbReference type="Pfam" id="PF13671">
    <property type="entry name" value="AAA_33"/>
    <property type="match status" value="1"/>
</dbReference>
<comment type="caution">
    <text evidence="11">The sequence shown here is derived from an EMBL/GenBank/DDBJ whole genome shotgun (WGS) entry which is preliminary data.</text>
</comment>
<dbReference type="SUPFAM" id="SSF52540">
    <property type="entry name" value="P-loop containing nucleoside triphosphate hydrolases"/>
    <property type="match status" value="1"/>
</dbReference>
<evidence type="ECO:0000256" key="8">
    <source>
        <dbReference type="ARBA" id="ARBA00023064"/>
    </source>
</evidence>
<dbReference type="Gene3D" id="3.40.50.300">
    <property type="entry name" value="P-loop containing nucleotide triphosphate hydrolases"/>
    <property type="match status" value="1"/>
</dbReference>
<evidence type="ECO:0000256" key="5">
    <source>
        <dbReference type="ARBA" id="ARBA00022741"/>
    </source>
</evidence>
<comment type="pathway">
    <text evidence="1">Carbohydrate acid metabolism.</text>
</comment>
<keyword evidence="8" id="KW-0311">Gluconate utilization</keyword>
<evidence type="ECO:0000256" key="6">
    <source>
        <dbReference type="ARBA" id="ARBA00022777"/>
    </source>
</evidence>
<dbReference type="NCBIfam" id="TIGR01313">
    <property type="entry name" value="therm_gnt_kin"/>
    <property type="match status" value="1"/>
</dbReference>
<dbReference type="GO" id="GO:0005524">
    <property type="term" value="F:ATP binding"/>
    <property type="evidence" value="ECO:0007669"/>
    <property type="project" value="UniProtKB-KW"/>
</dbReference>
<keyword evidence="12" id="KW-1185">Reference proteome</keyword>
<gene>
    <name evidence="11" type="ORF">HZF05_12495</name>
</gene>
<comment type="similarity">
    <text evidence="2 10">Belongs to the gluconokinase GntK/GntV family.</text>
</comment>
<dbReference type="PANTHER" id="PTHR43442">
    <property type="entry name" value="GLUCONOKINASE-RELATED"/>
    <property type="match status" value="1"/>
</dbReference>
<dbReference type="Proteomes" id="UP000570166">
    <property type="component" value="Unassembled WGS sequence"/>
</dbReference>
<dbReference type="CDD" id="cd02021">
    <property type="entry name" value="GntK"/>
    <property type="match status" value="1"/>
</dbReference>
<keyword evidence="5 10" id="KW-0547">Nucleotide-binding</keyword>
<evidence type="ECO:0000256" key="10">
    <source>
        <dbReference type="RuleBase" id="RU363066"/>
    </source>
</evidence>
<organism evidence="11 12">
    <name type="scientific">Sphingomonas chungangi</name>
    <dbReference type="NCBI Taxonomy" id="2683589"/>
    <lineage>
        <taxon>Bacteria</taxon>
        <taxon>Pseudomonadati</taxon>
        <taxon>Pseudomonadota</taxon>
        <taxon>Alphaproteobacteria</taxon>
        <taxon>Sphingomonadales</taxon>
        <taxon>Sphingomonadaceae</taxon>
        <taxon>Sphingomonas</taxon>
    </lineage>
</organism>
<evidence type="ECO:0000256" key="4">
    <source>
        <dbReference type="ARBA" id="ARBA00022679"/>
    </source>
</evidence>
<comment type="catalytic activity">
    <reaction evidence="9 10">
        <text>D-gluconate + ATP = 6-phospho-D-gluconate + ADP + H(+)</text>
        <dbReference type="Rhea" id="RHEA:19433"/>
        <dbReference type="ChEBI" id="CHEBI:15378"/>
        <dbReference type="ChEBI" id="CHEBI:18391"/>
        <dbReference type="ChEBI" id="CHEBI:30616"/>
        <dbReference type="ChEBI" id="CHEBI:58759"/>
        <dbReference type="ChEBI" id="CHEBI:456216"/>
        <dbReference type="EC" id="2.7.1.12"/>
    </reaction>
</comment>
<dbReference type="PANTHER" id="PTHR43442:SF3">
    <property type="entry name" value="GLUCONOKINASE-RELATED"/>
    <property type="match status" value="1"/>
</dbReference>
<evidence type="ECO:0000256" key="1">
    <source>
        <dbReference type="ARBA" id="ARBA00004761"/>
    </source>
</evidence>
<evidence type="ECO:0000256" key="2">
    <source>
        <dbReference type="ARBA" id="ARBA00008420"/>
    </source>
</evidence>
<accession>A0A838L7A7</accession>
<keyword evidence="6 10" id="KW-0418">Kinase</keyword>
<dbReference type="GO" id="GO:0005737">
    <property type="term" value="C:cytoplasm"/>
    <property type="evidence" value="ECO:0007669"/>
    <property type="project" value="TreeGrafter"/>
</dbReference>
<dbReference type="GO" id="GO:0046316">
    <property type="term" value="F:gluconokinase activity"/>
    <property type="evidence" value="ECO:0007669"/>
    <property type="project" value="UniProtKB-EC"/>
</dbReference>
<dbReference type="EMBL" id="JACEIB010000007">
    <property type="protein sequence ID" value="MBA2934917.1"/>
    <property type="molecule type" value="Genomic_DNA"/>
</dbReference>
<dbReference type="InterPro" id="IPR006001">
    <property type="entry name" value="Therm_gnt_kin"/>
</dbReference>
<protein>
    <recommendedName>
        <fullName evidence="3 10">Gluconokinase</fullName>
        <ecNumber evidence="3 10">2.7.1.12</ecNumber>
    </recommendedName>
</protein>
<evidence type="ECO:0000313" key="11">
    <source>
        <dbReference type="EMBL" id="MBA2934917.1"/>
    </source>
</evidence>
<evidence type="ECO:0000256" key="3">
    <source>
        <dbReference type="ARBA" id="ARBA00012054"/>
    </source>
</evidence>
<keyword evidence="7 10" id="KW-0067">ATP-binding</keyword>